<protein>
    <submittedName>
        <fullName evidence="1">Uncharacterized protein</fullName>
    </submittedName>
</protein>
<evidence type="ECO:0000313" key="1">
    <source>
        <dbReference type="EMBL" id="GMS82705.1"/>
    </source>
</evidence>
<proteinExistence type="predicted"/>
<dbReference type="PANTHER" id="PTHR35014:SF1">
    <property type="entry name" value="INFECTION RESPONSE PROTEIN"/>
    <property type="match status" value="1"/>
</dbReference>
<accession>A0AAV5SJN6</accession>
<sequence length="118" mass="13638">MQYGVNGFDVYCDFERTLETCLGDLMTSPCMNPDAFVKMYGVNEVEAIDYATTYPVEAYTCQNIDREFHLFSLIKCFSYKTIQGLIDCSVEMSKEFQDTTLLFSPVDHYVSCIENYYV</sequence>
<organism evidence="1 2">
    <name type="scientific">Pristionchus entomophagus</name>
    <dbReference type="NCBI Taxonomy" id="358040"/>
    <lineage>
        <taxon>Eukaryota</taxon>
        <taxon>Metazoa</taxon>
        <taxon>Ecdysozoa</taxon>
        <taxon>Nematoda</taxon>
        <taxon>Chromadorea</taxon>
        <taxon>Rhabditida</taxon>
        <taxon>Rhabditina</taxon>
        <taxon>Diplogasteromorpha</taxon>
        <taxon>Diplogasteroidea</taxon>
        <taxon>Neodiplogasteridae</taxon>
        <taxon>Pristionchus</taxon>
    </lineage>
</organism>
<dbReference type="AlphaFoldDB" id="A0AAV5SJN6"/>
<comment type="caution">
    <text evidence="1">The sequence shown here is derived from an EMBL/GenBank/DDBJ whole genome shotgun (WGS) entry which is preliminary data.</text>
</comment>
<gene>
    <name evidence="1" type="ORF">PENTCL1PPCAC_4880</name>
</gene>
<keyword evidence="2" id="KW-1185">Reference proteome</keyword>
<evidence type="ECO:0000313" key="2">
    <source>
        <dbReference type="Proteomes" id="UP001432027"/>
    </source>
</evidence>
<dbReference type="Proteomes" id="UP001432027">
    <property type="component" value="Unassembled WGS sequence"/>
</dbReference>
<reference evidence="1" key="1">
    <citation type="submission" date="2023-10" db="EMBL/GenBank/DDBJ databases">
        <title>Genome assembly of Pristionchus species.</title>
        <authorList>
            <person name="Yoshida K."/>
            <person name="Sommer R.J."/>
        </authorList>
    </citation>
    <scope>NUCLEOTIDE SEQUENCE</scope>
    <source>
        <strain evidence="1">RS0144</strain>
    </source>
</reference>
<name>A0AAV5SJN6_9BILA</name>
<dbReference type="PANTHER" id="PTHR35014">
    <property type="entry name" value="INFECTION RESPONSE PROTEIN-RELATED"/>
    <property type="match status" value="1"/>
</dbReference>
<feature type="non-terminal residue" evidence="1">
    <location>
        <position position="118"/>
    </location>
</feature>
<dbReference type="EMBL" id="BTSX01000002">
    <property type="protein sequence ID" value="GMS82705.1"/>
    <property type="molecule type" value="Genomic_DNA"/>
</dbReference>